<dbReference type="Pfam" id="PF25934">
    <property type="entry name" value="DUF7979"/>
    <property type="match status" value="1"/>
</dbReference>
<evidence type="ECO:0000259" key="1">
    <source>
        <dbReference type="Pfam" id="PF25934"/>
    </source>
</evidence>
<feature type="domain" description="DUF7979" evidence="1">
    <location>
        <begin position="19"/>
        <end position="70"/>
    </location>
</feature>
<dbReference type="Proteomes" id="UP000250088">
    <property type="component" value="Chromosome"/>
</dbReference>
<protein>
    <recommendedName>
        <fullName evidence="1">DUF7979 domain-containing protein</fullName>
    </recommendedName>
</protein>
<dbReference type="InterPro" id="IPR058285">
    <property type="entry name" value="DUF7979"/>
</dbReference>
<dbReference type="AlphaFoldDB" id="A0A2Z2HX14"/>
<keyword evidence="3" id="KW-1185">Reference proteome</keyword>
<organism evidence="2 3">
    <name type="scientific">Natrarchaeobaculum aegyptiacum</name>
    <dbReference type="NCBI Taxonomy" id="745377"/>
    <lineage>
        <taxon>Archaea</taxon>
        <taxon>Methanobacteriati</taxon>
        <taxon>Methanobacteriota</taxon>
        <taxon>Stenosarchaea group</taxon>
        <taxon>Halobacteria</taxon>
        <taxon>Halobacteriales</taxon>
        <taxon>Natrialbaceae</taxon>
        <taxon>Natrarchaeobaculum</taxon>
    </lineage>
</organism>
<dbReference type="EMBL" id="CP019893">
    <property type="protein sequence ID" value="ARS91790.1"/>
    <property type="molecule type" value="Genomic_DNA"/>
</dbReference>
<gene>
    <name evidence="2" type="ORF">B1756_10175</name>
</gene>
<evidence type="ECO:0000313" key="3">
    <source>
        <dbReference type="Proteomes" id="UP000250088"/>
    </source>
</evidence>
<reference evidence="3" key="1">
    <citation type="submission" date="2017-02" db="EMBL/GenBank/DDBJ databases">
        <title>Natronthermophilus aegyptiacus gen. nov.,sp. nov., an aerobic, extremely halophilic alkalithermophilic archaeon isolated from the athalassohaline Wadi An Natrun, Egypt.</title>
        <authorList>
            <person name="Zhao B."/>
        </authorList>
    </citation>
    <scope>NUCLEOTIDE SEQUENCE [LARGE SCALE GENOMIC DNA]</scope>
    <source>
        <strain evidence="3">JW/NM-HA 15</strain>
    </source>
</reference>
<proteinExistence type="predicted"/>
<accession>A0A2Z2HX14</accession>
<name>A0A2Z2HX14_9EURY</name>
<dbReference type="KEGG" id="naj:B1756_10175"/>
<evidence type="ECO:0000313" key="2">
    <source>
        <dbReference type="EMBL" id="ARS91790.1"/>
    </source>
</evidence>
<sequence>MHMATRERTAGEYDCEPATTRRLESIPPGATVRHVDQLSPAELEAFLARLDGDGSADDPLEAGSVVVFTDNVRLE</sequence>